<proteinExistence type="predicted"/>
<dbReference type="GO" id="GO:0003735">
    <property type="term" value="F:structural constituent of ribosome"/>
    <property type="evidence" value="ECO:0007669"/>
    <property type="project" value="InterPro"/>
</dbReference>
<dbReference type="Proteomes" id="UP000028545">
    <property type="component" value="Unassembled WGS sequence"/>
</dbReference>
<evidence type="ECO:0000313" key="3">
    <source>
        <dbReference type="EMBL" id="KEZ38686.1"/>
    </source>
</evidence>
<dbReference type="AlphaFoldDB" id="A0A084FUC4"/>
<dbReference type="PANTHER" id="PTHR13490:SF0">
    <property type="entry name" value="SMALL RIBOSOMAL SUBUNIT PROTEIN MS35"/>
    <property type="match status" value="1"/>
</dbReference>
<dbReference type="HOGENOM" id="CLU_051514_0_0_1"/>
<keyword evidence="4" id="KW-1185">Reference proteome</keyword>
<protein>
    <recommendedName>
        <fullName evidence="2">Small ribosomal subunit protein mS35 mitochondrial conserved domain-containing protein</fullName>
    </recommendedName>
</protein>
<sequence>MAAAGSAFRLCLRTIARQRPAPRLRSTVPLPVLTQRTISTTRIQWAADESGTAKTTSGSEGEDASASDYSFIDEMLEGIPEEERTPELVKELQNIQQTLEAQDRNMHKSLDEEAATLFKEPRPLKDSFWFDEDDDDPMTHDVQGEDFDEDDITSMAHGKLDELREYRHYARITAWEMPLLSKLAKPFEPPKEDEVLRFRYTTYMGESHPAERKVVVTFCPADLGLTPAQELKLKKLAGPRYNPEKDEIKMSCENFDHQAQNKRYLRDQANRLVEAAKDPTDMFEDIPLDLRHHPIKLKPKFPAGWLLTEERRRELEQIRAQSLAKDVKSGEKGKIVDGSAVVQRWLSEPAQEAQTQQREKVPELVGRRRR</sequence>
<accession>A0A084FUC4</accession>
<dbReference type="EMBL" id="JOWA01000176">
    <property type="protein sequence ID" value="KEZ38686.1"/>
    <property type="molecule type" value="Genomic_DNA"/>
</dbReference>
<dbReference type="OrthoDB" id="283424at2759"/>
<dbReference type="RefSeq" id="XP_016638485.1">
    <property type="nucleotide sequence ID" value="XM_016784253.1"/>
</dbReference>
<dbReference type="GO" id="GO:0032543">
    <property type="term" value="P:mitochondrial translation"/>
    <property type="evidence" value="ECO:0007669"/>
    <property type="project" value="InterPro"/>
</dbReference>
<dbReference type="PANTHER" id="PTHR13490">
    <property type="entry name" value="MITOCHONDRIAL 28S RIBOSOMAL PROTEIN S28"/>
    <property type="match status" value="1"/>
</dbReference>
<dbReference type="InterPro" id="IPR019349">
    <property type="entry name" value="Ribosomal_mS35_mit"/>
</dbReference>
<reference evidence="3 4" key="1">
    <citation type="journal article" date="2014" name="Genome Announc.">
        <title>Draft genome sequence of the pathogenic fungus Scedosporium apiospermum.</title>
        <authorList>
            <person name="Vandeputte P."/>
            <person name="Ghamrawi S."/>
            <person name="Rechenmann M."/>
            <person name="Iltis A."/>
            <person name="Giraud S."/>
            <person name="Fleury M."/>
            <person name="Thornton C."/>
            <person name="Delhaes L."/>
            <person name="Meyer W."/>
            <person name="Papon N."/>
            <person name="Bouchara J.P."/>
        </authorList>
    </citation>
    <scope>NUCLEOTIDE SEQUENCE [LARGE SCALE GENOMIC DNA]</scope>
    <source>
        <strain evidence="3 4">IHEM 14462</strain>
    </source>
</reference>
<evidence type="ECO:0000256" key="1">
    <source>
        <dbReference type="SAM" id="MobiDB-lite"/>
    </source>
</evidence>
<organism evidence="3 4">
    <name type="scientific">Pseudallescheria apiosperma</name>
    <name type="common">Scedosporium apiospermum</name>
    <dbReference type="NCBI Taxonomy" id="563466"/>
    <lineage>
        <taxon>Eukaryota</taxon>
        <taxon>Fungi</taxon>
        <taxon>Dikarya</taxon>
        <taxon>Ascomycota</taxon>
        <taxon>Pezizomycotina</taxon>
        <taxon>Sordariomycetes</taxon>
        <taxon>Hypocreomycetidae</taxon>
        <taxon>Microascales</taxon>
        <taxon>Microascaceae</taxon>
        <taxon>Scedosporium</taxon>
    </lineage>
</organism>
<dbReference type="GeneID" id="27719929"/>
<dbReference type="KEGG" id="sapo:SAPIO_CDS10706"/>
<feature type="compositionally biased region" description="Basic and acidic residues" evidence="1">
    <location>
        <begin position="357"/>
        <end position="370"/>
    </location>
</feature>
<evidence type="ECO:0000259" key="2">
    <source>
        <dbReference type="Pfam" id="PF10213"/>
    </source>
</evidence>
<dbReference type="GO" id="GO:0005763">
    <property type="term" value="C:mitochondrial small ribosomal subunit"/>
    <property type="evidence" value="ECO:0007669"/>
    <property type="project" value="TreeGrafter"/>
</dbReference>
<feature type="region of interest" description="Disordered" evidence="1">
    <location>
        <begin position="45"/>
        <end position="66"/>
    </location>
</feature>
<dbReference type="InterPro" id="IPR039848">
    <property type="entry name" value="Ribosomal_mS35_mt"/>
</dbReference>
<dbReference type="Pfam" id="PF10213">
    <property type="entry name" value="MRP-S28"/>
    <property type="match status" value="1"/>
</dbReference>
<comment type="caution">
    <text evidence="3">The sequence shown here is derived from an EMBL/GenBank/DDBJ whole genome shotgun (WGS) entry which is preliminary data.</text>
</comment>
<name>A0A084FUC4_PSEDA</name>
<dbReference type="VEuPathDB" id="FungiDB:SAPIO_CDS10706"/>
<feature type="region of interest" description="Disordered" evidence="1">
    <location>
        <begin position="347"/>
        <end position="370"/>
    </location>
</feature>
<feature type="domain" description="Small ribosomal subunit protein mS35 mitochondrial conserved" evidence="2">
    <location>
        <begin position="186"/>
        <end position="305"/>
    </location>
</feature>
<evidence type="ECO:0000313" key="4">
    <source>
        <dbReference type="Proteomes" id="UP000028545"/>
    </source>
</evidence>
<gene>
    <name evidence="3" type="ORF">SAPIO_CDS10706</name>
</gene>
<dbReference type="OMA" id="DTDIVRM"/>